<keyword evidence="1" id="KW-0805">Transcription regulation</keyword>
<dbReference type="GO" id="GO:0003677">
    <property type="term" value="F:DNA binding"/>
    <property type="evidence" value="ECO:0007669"/>
    <property type="project" value="UniProtKB-KW"/>
</dbReference>
<evidence type="ECO:0000256" key="1">
    <source>
        <dbReference type="ARBA" id="ARBA00023015"/>
    </source>
</evidence>
<dbReference type="Pfam" id="PF01380">
    <property type="entry name" value="SIS"/>
    <property type="match status" value="1"/>
</dbReference>
<accession>A0A0U2VNE2</accession>
<dbReference type="InterPro" id="IPR035472">
    <property type="entry name" value="RpiR-like_SIS"/>
</dbReference>
<dbReference type="Gene3D" id="1.10.10.10">
    <property type="entry name" value="Winged helix-like DNA-binding domain superfamily/Winged helix DNA-binding domain"/>
    <property type="match status" value="1"/>
</dbReference>
<dbReference type="PROSITE" id="PS51071">
    <property type="entry name" value="HTH_RPIR"/>
    <property type="match status" value="1"/>
</dbReference>
<dbReference type="Gene3D" id="3.40.50.10490">
    <property type="entry name" value="Glucose-6-phosphate isomerase like protein, domain 1"/>
    <property type="match status" value="1"/>
</dbReference>
<sequence>MAIFCAGGIFLFDLEKVQSLNELEMLVYQYILEHMNSVPKLTIRQLSADCHVSTSTILRFCSKMGFDGFSELKYALKKDEKLQEQSFEQYYDATIHVDSFLKRINQQTYFETLKPAITMIASARHIVFSGIGTSGILGTYGSRYFANMGINAYSIGDPFTPIPQRGFENTLAIILSVSGETTEVIKQVTDFKRSGAKILSITNDEHSTISRLADYNISYYMPDERSVYADPYINITTQIPVIALIELLAHQASKEFAEKNPLKDDAQ</sequence>
<reference evidence="7" key="1">
    <citation type="submission" date="2015-12" db="EMBL/GenBank/DDBJ databases">
        <authorList>
            <person name="Lauer A."/>
            <person name="Humrighouse B."/>
            <person name="Loparev V."/>
            <person name="Shewmaker P.L."/>
            <person name="Whitney A.M."/>
            <person name="McLaughlin R.W."/>
        </authorList>
    </citation>
    <scope>NUCLEOTIDE SEQUENCE [LARGE SCALE GENOMIC DNA]</scope>
    <source>
        <strain evidence="7">LMG 26678</strain>
    </source>
</reference>
<evidence type="ECO:0000256" key="2">
    <source>
        <dbReference type="ARBA" id="ARBA00023125"/>
    </source>
</evidence>
<feature type="domain" description="SIS" evidence="5">
    <location>
        <begin position="116"/>
        <end position="255"/>
    </location>
</feature>
<evidence type="ECO:0000313" key="6">
    <source>
        <dbReference type="EMBL" id="ALS35999.1"/>
    </source>
</evidence>
<dbReference type="SUPFAM" id="SSF53697">
    <property type="entry name" value="SIS domain"/>
    <property type="match status" value="1"/>
</dbReference>
<dbReference type="InterPro" id="IPR036388">
    <property type="entry name" value="WH-like_DNA-bd_sf"/>
</dbReference>
<dbReference type="AlphaFoldDB" id="A0A0U2VNE2"/>
<dbReference type="GO" id="GO:0097367">
    <property type="term" value="F:carbohydrate derivative binding"/>
    <property type="evidence" value="ECO:0007669"/>
    <property type="project" value="InterPro"/>
</dbReference>
<protein>
    <submittedName>
        <fullName evidence="6">RpiR family transcriptional regulator</fullName>
    </submittedName>
</protein>
<proteinExistence type="predicted"/>
<dbReference type="Pfam" id="PF01418">
    <property type="entry name" value="HTH_6"/>
    <property type="match status" value="1"/>
</dbReference>
<evidence type="ECO:0000259" key="5">
    <source>
        <dbReference type="PROSITE" id="PS51464"/>
    </source>
</evidence>
<dbReference type="InterPro" id="IPR047640">
    <property type="entry name" value="RpiR-like"/>
</dbReference>
<feature type="domain" description="HTH rpiR-type" evidence="4">
    <location>
        <begin position="7"/>
        <end position="83"/>
    </location>
</feature>
<dbReference type="InterPro" id="IPR000281">
    <property type="entry name" value="HTH_RpiR"/>
</dbReference>
<dbReference type="KEGG" id="erx:ATZ35_02145"/>
<dbReference type="PROSITE" id="PS51464">
    <property type="entry name" value="SIS"/>
    <property type="match status" value="1"/>
</dbReference>
<dbReference type="SUPFAM" id="SSF46689">
    <property type="entry name" value="Homeodomain-like"/>
    <property type="match status" value="1"/>
</dbReference>
<dbReference type="GO" id="GO:1901135">
    <property type="term" value="P:carbohydrate derivative metabolic process"/>
    <property type="evidence" value="ECO:0007669"/>
    <property type="project" value="InterPro"/>
</dbReference>
<dbReference type="InterPro" id="IPR009057">
    <property type="entry name" value="Homeodomain-like_sf"/>
</dbReference>
<keyword evidence="7" id="KW-1185">Reference proteome</keyword>
<dbReference type="PANTHER" id="PTHR30514:SF1">
    <property type="entry name" value="HTH-TYPE TRANSCRIPTIONAL REGULATOR HEXR-RELATED"/>
    <property type="match status" value="1"/>
</dbReference>
<organism evidence="6 7">
    <name type="scientific">Enterococcus rotai</name>
    <dbReference type="NCBI Taxonomy" id="118060"/>
    <lineage>
        <taxon>Bacteria</taxon>
        <taxon>Bacillati</taxon>
        <taxon>Bacillota</taxon>
        <taxon>Bacilli</taxon>
        <taxon>Lactobacillales</taxon>
        <taxon>Enterococcaceae</taxon>
        <taxon>Enterococcus</taxon>
    </lineage>
</organism>
<dbReference type="Proteomes" id="UP000067523">
    <property type="component" value="Chromosome"/>
</dbReference>
<name>A0A0U2VNE2_9ENTE</name>
<keyword evidence="3" id="KW-0804">Transcription</keyword>
<dbReference type="PANTHER" id="PTHR30514">
    <property type="entry name" value="GLUCOKINASE"/>
    <property type="match status" value="1"/>
</dbReference>
<evidence type="ECO:0000259" key="4">
    <source>
        <dbReference type="PROSITE" id="PS51071"/>
    </source>
</evidence>
<evidence type="ECO:0000313" key="7">
    <source>
        <dbReference type="Proteomes" id="UP000067523"/>
    </source>
</evidence>
<dbReference type="STRING" id="118060.ATZ35_02145"/>
<gene>
    <name evidence="6" type="ORF">ATZ35_02145</name>
</gene>
<dbReference type="InterPro" id="IPR001347">
    <property type="entry name" value="SIS_dom"/>
</dbReference>
<evidence type="ECO:0000256" key="3">
    <source>
        <dbReference type="ARBA" id="ARBA00023163"/>
    </source>
</evidence>
<dbReference type="EMBL" id="CP013655">
    <property type="protein sequence ID" value="ALS35999.1"/>
    <property type="molecule type" value="Genomic_DNA"/>
</dbReference>
<dbReference type="GO" id="GO:0003700">
    <property type="term" value="F:DNA-binding transcription factor activity"/>
    <property type="evidence" value="ECO:0007669"/>
    <property type="project" value="InterPro"/>
</dbReference>
<dbReference type="CDD" id="cd05013">
    <property type="entry name" value="SIS_RpiR"/>
    <property type="match status" value="1"/>
</dbReference>
<keyword evidence="2" id="KW-0238">DNA-binding</keyword>
<dbReference type="InterPro" id="IPR046348">
    <property type="entry name" value="SIS_dom_sf"/>
</dbReference>